<dbReference type="PANTHER" id="PTHR38451">
    <property type="entry name" value="TRNA (ADENINE(22)-N(1))-METHYLTRANSFERASE"/>
    <property type="match status" value="1"/>
</dbReference>
<dbReference type="AlphaFoldDB" id="A0A6V7RJP9"/>
<proteinExistence type="predicted"/>
<evidence type="ECO:0000313" key="1">
    <source>
        <dbReference type="EMBL" id="CAD2078191.1"/>
    </source>
</evidence>
<gene>
    <name evidence="1" type="primary">trmK</name>
    <name evidence="1" type="ORF">JEODO184_01324</name>
</gene>
<dbReference type="PIRSF" id="PIRSF018637">
    <property type="entry name" value="TrmK"/>
    <property type="match status" value="1"/>
</dbReference>
<dbReference type="SUPFAM" id="SSF53335">
    <property type="entry name" value="S-adenosyl-L-methionine-dependent methyltransferases"/>
    <property type="match status" value="1"/>
</dbReference>
<dbReference type="InterPro" id="IPR006901">
    <property type="entry name" value="TrmK"/>
</dbReference>
<dbReference type="EMBL" id="CAJEWD010000008">
    <property type="protein sequence ID" value="CAD2078191.1"/>
    <property type="molecule type" value="Genomic_DNA"/>
</dbReference>
<sequence>MLSERLKIVADFITGPNLVDIGSDHAYLPIYAVQNKIVNQALCGEVVQGPFEASQKNVENYGLSEQIEVRFGNGLEILKSSDTVDTITICGMGGPLIADIIDSGFNHLTSKPRFVIQANTYPKKIREVLVKRGYEITDEVQYKDGHHFYDIIVFDYVKEDPADYSDLELRFGPINLKNRTTLFIDDLNREKKHVEGILSGIKDVEKNEQQILKLKNNLKQISEVLALDEDK</sequence>
<dbReference type="GO" id="GO:0160105">
    <property type="term" value="F:tRNA (adenine(22)-N1)-methyltransferase activity"/>
    <property type="evidence" value="ECO:0007669"/>
    <property type="project" value="InterPro"/>
</dbReference>
<reference evidence="1 2" key="1">
    <citation type="submission" date="2020-07" db="EMBL/GenBank/DDBJ databases">
        <authorList>
            <person name="Criscuolo A."/>
        </authorList>
    </citation>
    <scope>NUCLEOTIDE SEQUENCE [LARGE SCALE GENOMIC DNA]</scope>
    <source>
        <strain evidence="1">CIP111649</strain>
    </source>
</reference>
<keyword evidence="1" id="KW-0489">Methyltransferase</keyword>
<name>A0A6V7RJP9_9STAP</name>
<organism evidence="1 2">
    <name type="scientific">Jeotgalicoccus meleagridis</name>
    <dbReference type="NCBI Taxonomy" id="2759181"/>
    <lineage>
        <taxon>Bacteria</taxon>
        <taxon>Bacillati</taxon>
        <taxon>Bacillota</taxon>
        <taxon>Bacilli</taxon>
        <taxon>Bacillales</taxon>
        <taxon>Staphylococcaceae</taxon>
        <taxon>Jeotgalicoccus</taxon>
    </lineage>
</organism>
<evidence type="ECO:0000313" key="2">
    <source>
        <dbReference type="Proteomes" id="UP000589351"/>
    </source>
</evidence>
<dbReference type="PANTHER" id="PTHR38451:SF1">
    <property type="entry name" value="TRNA (ADENINE(22)-N(1))-METHYLTRANSFERASE"/>
    <property type="match status" value="1"/>
</dbReference>
<dbReference type="Gene3D" id="1.10.287.1890">
    <property type="match status" value="1"/>
</dbReference>
<keyword evidence="2" id="KW-1185">Reference proteome</keyword>
<protein>
    <submittedName>
        <fullName evidence="1">tRNA (Adenine(22)-N(1))-methyltransferase</fullName>
    </submittedName>
</protein>
<dbReference type="GO" id="GO:0032259">
    <property type="term" value="P:methylation"/>
    <property type="evidence" value="ECO:0007669"/>
    <property type="project" value="UniProtKB-KW"/>
</dbReference>
<dbReference type="RefSeq" id="WP_185125830.1">
    <property type="nucleotide sequence ID" value="NZ_CAJEWD010000008.1"/>
</dbReference>
<accession>A0A6V7RJP9</accession>
<dbReference type="Proteomes" id="UP000589351">
    <property type="component" value="Unassembled WGS sequence"/>
</dbReference>
<dbReference type="Pfam" id="PF04816">
    <property type="entry name" value="TrmK"/>
    <property type="match status" value="1"/>
</dbReference>
<comment type="caution">
    <text evidence="1">The sequence shown here is derived from an EMBL/GenBank/DDBJ whole genome shotgun (WGS) entry which is preliminary data.</text>
</comment>
<dbReference type="Gene3D" id="3.40.50.150">
    <property type="entry name" value="Vaccinia Virus protein VP39"/>
    <property type="match status" value="1"/>
</dbReference>
<dbReference type="InterPro" id="IPR029063">
    <property type="entry name" value="SAM-dependent_MTases_sf"/>
</dbReference>
<keyword evidence="1" id="KW-0808">Transferase</keyword>